<comment type="caution">
    <text evidence="5">The sequence shown here is derived from an EMBL/GenBank/DDBJ whole genome shotgun (WGS) entry which is preliminary data.</text>
</comment>
<dbReference type="InterPro" id="IPR024336">
    <property type="entry name" value="tRNA_splic_suSen54_N"/>
</dbReference>
<accession>A0A2R5GQP7</accession>
<feature type="compositionally biased region" description="Low complexity" evidence="3">
    <location>
        <begin position="255"/>
        <end position="267"/>
    </location>
</feature>
<evidence type="ECO:0000256" key="1">
    <source>
        <dbReference type="ARBA" id="ARBA00005736"/>
    </source>
</evidence>
<sequence>MQRNSGATSDHSQRDKFAMMQEQQQQQQQQEHGREQQQEEEARQEKGDGSSPKQEHGQDADKQAVKLGGDQDKTESTPGEADELSAQQKEVADAPKLVQETPSQAQQRGEKRKRSGGLAIRNEQERRERVPLLVWNAERKLAWLCEERGKHVSRMGFSRRGTKWLWPEEAAFLVSEGEADLATVEARAGSKPSECTIAPLDQAYVLTYEALQLHQINLVDYYAFVALKKLRFNVFRAGAWGEKPDEAWFERTEAESSTSASQESGTTVEAIPLPGPQEPPSPCVMIRFDVYSPQTSNFSVNARGTPNFRVATSRPADRMPSVLSMRDLAKACDQEGTKLRMALFDGQAVSFVQVEDYELQDIAAATAVQPDVA</sequence>
<feature type="domain" description="tRNA-splicing endonuclease subunit Sen54 N-terminal" evidence="4">
    <location>
        <begin position="133"/>
        <end position="180"/>
    </location>
</feature>
<evidence type="ECO:0000313" key="6">
    <source>
        <dbReference type="Proteomes" id="UP000241890"/>
    </source>
</evidence>
<organism evidence="5 6">
    <name type="scientific">Hondaea fermentalgiana</name>
    <dbReference type="NCBI Taxonomy" id="2315210"/>
    <lineage>
        <taxon>Eukaryota</taxon>
        <taxon>Sar</taxon>
        <taxon>Stramenopiles</taxon>
        <taxon>Bigyra</taxon>
        <taxon>Labyrinthulomycetes</taxon>
        <taxon>Thraustochytrida</taxon>
        <taxon>Thraustochytriidae</taxon>
        <taxon>Hondaea</taxon>
    </lineage>
</organism>
<feature type="compositionally biased region" description="Low complexity" evidence="3">
    <location>
        <begin position="21"/>
        <end position="30"/>
    </location>
</feature>
<dbReference type="GO" id="GO:0000214">
    <property type="term" value="C:tRNA-intron endonuclease complex"/>
    <property type="evidence" value="ECO:0007669"/>
    <property type="project" value="TreeGrafter"/>
</dbReference>
<dbReference type="GO" id="GO:0000379">
    <property type="term" value="P:tRNA-type intron splice site recognition and cleavage"/>
    <property type="evidence" value="ECO:0007669"/>
    <property type="project" value="TreeGrafter"/>
</dbReference>
<feature type="region of interest" description="Disordered" evidence="3">
    <location>
        <begin position="250"/>
        <end position="276"/>
    </location>
</feature>
<gene>
    <name evidence="5" type="ORF">FCC1311_071742</name>
</gene>
<dbReference type="InParanoid" id="A0A2R5GQP7"/>
<name>A0A2R5GQP7_9STRA</name>
<reference evidence="5 6" key="1">
    <citation type="submission" date="2017-12" db="EMBL/GenBank/DDBJ databases">
        <title>Sequencing, de novo assembly and annotation of complete genome of a new Thraustochytrid species, strain FCC1311.</title>
        <authorList>
            <person name="Sedici K."/>
            <person name="Godart F."/>
            <person name="Aiese Cigliano R."/>
            <person name="Sanseverino W."/>
            <person name="Barakat M."/>
            <person name="Ortet P."/>
            <person name="Marechal E."/>
            <person name="Cagnac O."/>
            <person name="Amato A."/>
        </authorList>
    </citation>
    <scope>NUCLEOTIDE SEQUENCE [LARGE SCALE GENOMIC DNA]</scope>
</reference>
<dbReference type="InterPro" id="IPR024337">
    <property type="entry name" value="tRNA_splic_suSen54"/>
</dbReference>
<keyword evidence="6" id="KW-1185">Reference proteome</keyword>
<evidence type="ECO:0000256" key="2">
    <source>
        <dbReference type="ARBA" id="ARBA00022694"/>
    </source>
</evidence>
<evidence type="ECO:0000313" key="5">
    <source>
        <dbReference type="EMBL" id="GBG30953.1"/>
    </source>
</evidence>
<dbReference type="OrthoDB" id="408683at2759"/>
<dbReference type="PANTHER" id="PTHR21027:SF1">
    <property type="entry name" value="TRNA-SPLICING ENDONUCLEASE SUBUNIT SEN54"/>
    <property type="match status" value="1"/>
</dbReference>
<dbReference type="EMBL" id="BEYU01000086">
    <property type="protein sequence ID" value="GBG30953.1"/>
    <property type="molecule type" value="Genomic_DNA"/>
</dbReference>
<dbReference type="PANTHER" id="PTHR21027">
    <property type="entry name" value="TRNA-SPLICING ENDONUCLEASE SUBUNIT SEN54"/>
    <property type="match status" value="1"/>
</dbReference>
<proteinExistence type="inferred from homology"/>
<protein>
    <recommendedName>
        <fullName evidence="4">tRNA-splicing endonuclease subunit Sen54 N-terminal domain-containing protein</fullName>
    </recommendedName>
</protein>
<evidence type="ECO:0000256" key="3">
    <source>
        <dbReference type="SAM" id="MobiDB-lite"/>
    </source>
</evidence>
<keyword evidence="2" id="KW-0819">tRNA processing</keyword>
<comment type="similarity">
    <text evidence="1">Belongs to the SEN54 family.</text>
</comment>
<dbReference type="AlphaFoldDB" id="A0A2R5GQP7"/>
<dbReference type="Pfam" id="PF12928">
    <property type="entry name" value="tRNA_int_end_N2"/>
    <property type="match status" value="1"/>
</dbReference>
<evidence type="ECO:0000259" key="4">
    <source>
        <dbReference type="Pfam" id="PF12928"/>
    </source>
</evidence>
<feature type="compositionally biased region" description="Polar residues" evidence="3">
    <location>
        <begin position="1"/>
        <end position="10"/>
    </location>
</feature>
<feature type="compositionally biased region" description="Basic and acidic residues" evidence="3">
    <location>
        <begin position="31"/>
        <end position="75"/>
    </location>
</feature>
<feature type="region of interest" description="Disordered" evidence="3">
    <location>
        <begin position="1"/>
        <end position="122"/>
    </location>
</feature>
<dbReference type="Proteomes" id="UP000241890">
    <property type="component" value="Unassembled WGS sequence"/>
</dbReference>